<evidence type="ECO:0000313" key="2">
    <source>
        <dbReference type="Proteomes" id="UP000801492"/>
    </source>
</evidence>
<dbReference type="AlphaFoldDB" id="A0A8K0CE63"/>
<proteinExistence type="predicted"/>
<organism evidence="1 2">
    <name type="scientific">Ignelater luminosus</name>
    <name type="common">Cucubano</name>
    <name type="synonym">Pyrophorus luminosus</name>
    <dbReference type="NCBI Taxonomy" id="2038154"/>
    <lineage>
        <taxon>Eukaryota</taxon>
        <taxon>Metazoa</taxon>
        <taxon>Ecdysozoa</taxon>
        <taxon>Arthropoda</taxon>
        <taxon>Hexapoda</taxon>
        <taxon>Insecta</taxon>
        <taxon>Pterygota</taxon>
        <taxon>Neoptera</taxon>
        <taxon>Endopterygota</taxon>
        <taxon>Coleoptera</taxon>
        <taxon>Polyphaga</taxon>
        <taxon>Elateriformia</taxon>
        <taxon>Elateroidea</taxon>
        <taxon>Elateridae</taxon>
        <taxon>Agrypninae</taxon>
        <taxon>Pyrophorini</taxon>
        <taxon>Ignelater</taxon>
    </lineage>
</organism>
<comment type="caution">
    <text evidence="1">The sequence shown here is derived from an EMBL/GenBank/DDBJ whole genome shotgun (WGS) entry which is preliminary data.</text>
</comment>
<accession>A0A8K0CE63</accession>
<sequence length="232" mass="27381">KGVKCSSWASALPKDLFTLQKHGVMLTLPPSTLLLYYGPLPLKRPKYLHVKELATKYVPSDCMWFYDRLKCQGEEEPMINKRMTDRRTYLKVSNYVALIELSCIIKVLLYKIPESHQESVFIEKMFFVRMANNWKECTRRPLSHRELEEIVMEILSLQDNVEVSEFEDSDIKKEEIAMNLPIEVEETDEMDEIKPQEETDKADRKWRKNVFEAIENYQLDYQSAVQLPQMCS</sequence>
<protein>
    <submittedName>
        <fullName evidence="1">Uncharacterized protein</fullName>
    </submittedName>
</protein>
<feature type="non-terminal residue" evidence="1">
    <location>
        <position position="232"/>
    </location>
</feature>
<dbReference type="OrthoDB" id="6818189at2759"/>
<evidence type="ECO:0000313" key="1">
    <source>
        <dbReference type="EMBL" id="KAF2883586.1"/>
    </source>
</evidence>
<keyword evidence="2" id="KW-1185">Reference proteome</keyword>
<dbReference type="Proteomes" id="UP000801492">
    <property type="component" value="Unassembled WGS sequence"/>
</dbReference>
<name>A0A8K0CE63_IGNLU</name>
<reference evidence="1" key="1">
    <citation type="submission" date="2019-08" db="EMBL/GenBank/DDBJ databases">
        <title>The genome of the North American firefly Photinus pyralis.</title>
        <authorList>
            <consortium name="Photinus pyralis genome working group"/>
            <person name="Fallon T.R."/>
            <person name="Sander Lower S.E."/>
            <person name="Weng J.-K."/>
        </authorList>
    </citation>
    <scope>NUCLEOTIDE SEQUENCE</scope>
    <source>
        <strain evidence="1">TRF0915ILg1</strain>
        <tissue evidence="1">Whole body</tissue>
    </source>
</reference>
<dbReference type="EMBL" id="VTPC01090353">
    <property type="protein sequence ID" value="KAF2883586.1"/>
    <property type="molecule type" value="Genomic_DNA"/>
</dbReference>
<gene>
    <name evidence="1" type="ORF">ILUMI_22581</name>
</gene>